<sequence>MKKLVALVLLFGGMISLHAQNVNAYKYVVVPETYDFTGEIDEYQLNSLTKFLLEQEGFETVMRKGQKPADLRDNPCKGLNVAVDNNSGIFSTKLTIRLEDCYGKTVFTSAEGKSREKDYKAAYHEALRDAFESVKELNYEYAEGKVAENDRRTRQFPKEKIEESDAVMAKKAEEVSEKEELEEVAETMQEPMEDPEDVAEAEMPEDVEEEEVAVIEEKLSEEPTAEPSEKSYSYNGQKYKISENEQGFGLYPAGGQEPIAMLIKSGNGSYIYNSLTNQGIAYFDNDGNLVVEFFNKAENKKVQAVYELQN</sequence>
<dbReference type="STRING" id="1229726.GRFL_0806"/>
<keyword evidence="2" id="KW-1185">Reference proteome</keyword>
<name>A0A1L7I1P7_9FLAO</name>
<dbReference type="OrthoDB" id="1274006at2"/>
<proteinExistence type="predicted"/>
<protein>
    <submittedName>
        <fullName evidence="1">Uncharacterized protein</fullName>
    </submittedName>
</protein>
<dbReference type="Proteomes" id="UP000186230">
    <property type="component" value="Chromosome"/>
</dbReference>
<dbReference type="RefSeq" id="WP_083643395.1">
    <property type="nucleotide sequence ID" value="NZ_AMRU01000003.1"/>
</dbReference>
<evidence type="ECO:0000313" key="1">
    <source>
        <dbReference type="EMBL" id="APU67530.1"/>
    </source>
</evidence>
<accession>A0A1L7I1P7</accession>
<dbReference type="EMBL" id="CP016359">
    <property type="protein sequence ID" value="APU67530.1"/>
    <property type="molecule type" value="Genomic_DNA"/>
</dbReference>
<organism evidence="1 2">
    <name type="scientific">Christiangramia flava JLT2011</name>
    <dbReference type="NCBI Taxonomy" id="1229726"/>
    <lineage>
        <taxon>Bacteria</taxon>
        <taxon>Pseudomonadati</taxon>
        <taxon>Bacteroidota</taxon>
        <taxon>Flavobacteriia</taxon>
        <taxon>Flavobacteriales</taxon>
        <taxon>Flavobacteriaceae</taxon>
        <taxon>Christiangramia</taxon>
    </lineage>
</organism>
<dbReference type="AlphaFoldDB" id="A0A1L7I1P7"/>
<reference evidence="1 2" key="1">
    <citation type="submission" date="2016-07" db="EMBL/GenBank/DDBJ databases">
        <title>Multi-omics approach to identify versatile polysaccharide utilization systems of a marine flavobacterium Gramella flava.</title>
        <authorList>
            <person name="Tang K."/>
        </authorList>
    </citation>
    <scope>NUCLEOTIDE SEQUENCE [LARGE SCALE GENOMIC DNA]</scope>
    <source>
        <strain evidence="1 2">JLT2011</strain>
    </source>
</reference>
<dbReference type="KEGG" id="gfl:GRFL_0806"/>
<evidence type="ECO:0000313" key="2">
    <source>
        <dbReference type="Proteomes" id="UP000186230"/>
    </source>
</evidence>
<gene>
    <name evidence="1" type="ORF">GRFL_0806</name>
</gene>